<organism evidence="2 3">
    <name type="scientific">Candidatus Magasanikbacteria bacterium GW2011_GWA2_42_32</name>
    <dbReference type="NCBI Taxonomy" id="1619039"/>
    <lineage>
        <taxon>Bacteria</taxon>
        <taxon>Candidatus Magasanikiibacteriota</taxon>
    </lineage>
</organism>
<sequence length="99" mass="11593">MEWPKPETFIEMPDLLKDRIDVEKSDEEEYRRIESTVTDRVFDFPLKTEAKSNLNTYFGKGRLATSTGAIRPRHWYEVELIVPIEITTADGYPKRDSVI</sequence>
<reference evidence="2 3" key="1">
    <citation type="journal article" date="2015" name="Nature">
        <title>rRNA introns, odd ribosomes, and small enigmatic genomes across a large radiation of phyla.</title>
        <authorList>
            <person name="Brown C.T."/>
            <person name="Hug L.A."/>
            <person name="Thomas B.C."/>
            <person name="Sharon I."/>
            <person name="Castelle C.J."/>
            <person name="Singh A."/>
            <person name="Wilkins M.J."/>
            <person name="Williams K.H."/>
            <person name="Banfield J.F."/>
        </authorList>
    </citation>
    <scope>NUCLEOTIDE SEQUENCE [LARGE SCALE GENOMIC DNA]</scope>
</reference>
<feature type="domain" description="Restriction endonuclease type II NgoFVII C-terminal B3-like DNA-binding" evidence="1">
    <location>
        <begin position="36"/>
        <end position="97"/>
    </location>
</feature>
<evidence type="ECO:0000313" key="3">
    <source>
        <dbReference type="Proteomes" id="UP000034837"/>
    </source>
</evidence>
<dbReference type="Proteomes" id="UP000034837">
    <property type="component" value="Unassembled WGS sequence"/>
</dbReference>
<protein>
    <submittedName>
        <fullName evidence="2">Type-2 restriction enzyme NgoFVII</fullName>
    </submittedName>
</protein>
<proteinExistence type="predicted"/>
<dbReference type="InterPro" id="IPR048923">
    <property type="entry name" value="RE_NgoFVII_C"/>
</dbReference>
<evidence type="ECO:0000313" key="2">
    <source>
        <dbReference type="EMBL" id="KKS56350.1"/>
    </source>
</evidence>
<accession>A0A0G1A5S1</accession>
<evidence type="ECO:0000259" key="1">
    <source>
        <dbReference type="Pfam" id="PF20731"/>
    </source>
</evidence>
<dbReference type="EMBL" id="LCDO01000015">
    <property type="protein sequence ID" value="KKS56350.1"/>
    <property type="molecule type" value="Genomic_DNA"/>
</dbReference>
<comment type="caution">
    <text evidence="2">The sequence shown here is derived from an EMBL/GenBank/DDBJ whole genome shotgun (WGS) entry which is preliminary data.</text>
</comment>
<gene>
    <name evidence="2" type="ORF">UV20_C0015G0011</name>
</gene>
<dbReference type="Pfam" id="PF20731">
    <property type="entry name" value="RE_NgoFVII_C"/>
    <property type="match status" value="1"/>
</dbReference>
<name>A0A0G1A5S1_9BACT</name>
<dbReference type="AlphaFoldDB" id="A0A0G1A5S1"/>